<sequence length="1090" mass="120846">MSFSLKEIAFVIFMASFAFFYSNGSYAQSPTYSAKGFNVFIENNMTLVSNESEGPVACGNDLTLQGNYQVAVNHPGNFTVGGNKIGLLVGGKVNYQSGNALQVNQNTYVKIGNGQNSNVWYYDQNNAASPIRVTPGSNYNSSPRIMLQANSNQLNVGVNNNPVFEDNLIDFSSAFQEMRNIASSIAQCNGNAQLTNPNGQPISTTNLPNQVKINLQDGINYLNVSGADMNSVQVFTYNQQPSASKILVVNVDASGTFNWNVWNQAGIGFQNCPYILYNFYNTTTLNIQGNSTIEGTVYAPFADIVKTVNQSNIEGQIIGKSLVHSGGEMHYAVFQPSLTGCAPVTGVAPTAEFSVNSAGQCLVDNEFTFTNTSNTGTATQPEAPLSYLWDFGDGTTSTAMNPSKNYNSAGTYTVELTTTNTYGSDSKSIQIEVFSTTTATVSQSTLNSGSGTVTKEFTLTNSSQFTNYSWELAGVGTSLYPNQSTVNFDFTQAGYYEVFVTTTDLNGCENTTMTPVTIESDDVNTGNDGGLESESLGDVVSKQYVKRKKKSIATNFKKENALKFNKLELTSNRTSRGQNGQTLLDMFPSELMPGNTSYITSPTDILDYTVAEEVLSVDFSMEGKTKGVVLGIKTIDKVYNHTKASCDRLKGAEILKIQSVQIQGYNFIMQAIKQRNGVTEYAISFAVGENSNEENYSLQTNWYVNGYTPSNEVFNFQVWATKPESTKKLVKDIIQNLKNHTSVIQNEIQKLPKTYAAKVDREGTDLILKLRSTQQDQNIEILMDEVYSETNGFALRYNPFKSDNVQTVKIDIKDGYEYDGRINVNGEIQDVFYHADGNWGLDYDATYTNIEEYRVSNNFERVYQEDEMPVHRNVHIKAHSEYDYLTLYKSLLPGNLPSDYTEYKYLSFTAKGSGLLELGLVKSSIEEWKKQYRANINVKEEEQTYYVPFDFFASSGTNKSITPDDLTMLTFTFLPVEAGTNDLDLTIENVKFTKTAPAGYEDLLINMKNEFMVYPNPSEGDLNCMLYSEDKTSAELKLYDITGKIVYSEKIQLSEGRNDLRFNINVAPGILFCNITSSKTNYGTTKVMFK</sequence>
<protein>
    <submittedName>
        <fullName evidence="1">Protease 1</fullName>
        <ecNumber evidence="1">3.4.21.50</ecNumber>
    </submittedName>
</protein>
<name>A0AC61Y5F6_9FLAO</name>
<keyword evidence="1" id="KW-0378">Hydrolase</keyword>
<gene>
    <name evidence="1" type="ORF">FVB9532_00973</name>
</gene>
<keyword evidence="2" id="KW-1185">Reference proteome</keyword>
<dbReference type="EMBL" id="CABVMM010000003">
    <property type="protein sequence ID" value="VVU99716.1"/>
    <property type="molecule type" value="Genomic_DNA"/>
</dbReference>
<dbReference type="EC" id="3.4.21.50" evidence="1"/>
<proteinExistence type="predicted"/>
<accession>A0AC61Y5F6</accession>
<keyword evidence="1" id="KW-0645">Protease</keyword>
<organism evidence="1 2">
    <name type="scientific">Mesonia oceanica</name>
    <dbReference type="NCBI Taxonomy" id="2687242"/>
    <lineage>
        <taxon>Bacteria</taxon>
        <taxon>Pseudomonadati</taxon>
        <taxon>Bacteroidota</taxon>
        <taxon>Flavobacteriia</taxon>
        <taxon>Flavobacteriales</taxon>
        <taxon>Flavobacteriaceae</taxon>
        <taxon>Mesonia</taxon>
    </lineage>
</organism>
<reference evidence="1" key="1">
    <citation type="submission" date="2019-09" db="EMBL/GenBank/DDBJ databases">
        <authorList>
            <person name="Rodrigo-Torres L."/>
            <person name="Arahal R. D."/>
            <person name="Lucena T."/>
        </authorList>
    </citation>
    <scope>NUCLEOTIDE SEQUENCE</scope>
    <source>
        <strain evidence="1">ISS653</strain>
    </source>
</reference>
<evidence type="ECO:0000313" key="2">
    <source>
        <dbReference type="Proteomes" id="UP000356253"/>
    </source>
</evidence>
<comment type="caution">
    <text evidence="1">The sequence shown here is derived from an EMBL/GenBank/DDBJ whole genome shotgun (WGS) entry which is preliminary data.</text>
</comment>
<dbReference type="Proteomes" id="UP000356253">
    <property type="component" value="Unassembled WGS sequence"/>
</dbReference>
<evidence type="ECO:0000313" key="1">
    <source>
        <dbReference type="EMBL" id="VVU99716.1"/>
    </source>
</evidence>